<dbReference type="EMBL" id="JAGRRH010000003">
    <property type="protein sequence ID" value="KAG7372442.1"/>
    <property type="molecule type" value="Genomic_DNA"/>
</dbReference>
<evidence type="ECO:0000313" key="3">
    <source>
        <dbReference type="EMBL" id="KAG7372442.1"/>
    </source>
</evidence>
<dbReference type="AlphaFoldDB" id="A0A9K3M250"/>
<comment type="caution">
    <text evidence="3">The sequence shown here is derived from an EMBL/GenBank/DDBJ whole genome shotgun (WGS) entry which is preliminary data.</text>
</comment>
<feature type="compositionally biased region" description="Low complexity" evidence="1">
    <location>
        <begin position="597"/>
        <end position="612"/>
    </location>
</feature>
<dbReference type="OrthoDB" id="57154at2759"/>
<feature type="region of interest" description="Disordered" evidence="1">
    <location>
        <begin position="268"/>
        <end position="376"/>
    </location>
</feature>
<evidence type="ECO:0000256" key="2">
    <source>
        <dbReference type="SAM" id="Phobius"/>
    </source>
</evidence>
<feature type="compositionally biased region" description="Basic and acidic residues" evidence="1">
    <location>
        <begin position="635"/>
        <end position="649"/>
    </location>
</feature>
<feature type="compositionally biased region" description="Basic and acidic residues" evidence="1">
    <location>
        <begin position="893"/>
        <end position="903"/>
    </location>
</feature>
<feature type="region of interest" description="Disordered" evidence="1">
    <location>
        <begin position="419"/>
        <end position="458"/>
    </location>
</feature>
<gene>
    <name evidence="3" type="ORF">IV203_018585</name>
</gene>
<keyword evidence="2" id="KW-1133">Transmembrane helix</keyword>
<feature type="compositionally biased region" description="Acidic residues" evidence="1">
    <location>
        <begin position="301"/>
        <end position="312"/>
    </location>
</feature>
<feature type="compositionally biased region" description="Polar residues" evidence="1">
    <location>
        <begin position="473"/>
        <end position="482"/>
    </location>
</feature>
<dbReference type="CDD" id="cd12087">
    <property type="entry name" value="TM_EGFR-like"/>
    <property type="match status" value="1"/>
</dbReference>
<accession>A0A9K3M250</accession>
<feature type="compositionally biased region" description="Basic and acidic residues" evidence="1">
    <location>
        <begin position="910"/>
        <end position="928"/>
    </location>
</feature>
<evidence type="ECO:0000313" key="4">
    <source>
        <dbReference type="Proteomes" id="UP000693970"/>
    </source>
</evidence>
<feature type="compositionally biased region" description="Low complexity" evidence="1">
    <location>
        <begin position="803"/>
        <end position="815"/>
    </location>
</feature>
<feature type="region of interest" description="Disordered" evidence="1">
    <location>
        <begin position="473"/>
        <end position="704"/>
    </location>
</feature>
<organism evidence="3 4">
    <name type="scientific">Nitzschia inconspicua</name>
    <dbReference type="NCBI Taxonomy" id="303405"/>
    <lineage>
        <taxon>Eukaryota</taxon>
        <taxon>Sar</taxon>
        <taxon>Stramenopiles</taxon>
        <taxon>Ochrophyta</taxon>
        <taxon>Bacillariophyta</taxon>
        <taxon>Bacillariophyceae</taxon>
        <taxon>Bacillariophycidae</taxon>
        <taxon>Bacillariales</taxon>
        <taxon>Bacillariaceae</taxon>
        <taxon>Nitzschia</taxon>
    </lineage>
</organism>
<keyword evidence="2" id="KW-0812">Transmembrane</keyword>
<reference evidence="3" key="2">
    <citation type="submission" date="2021-04" db="EMBL/GenBank/DDBJ databases">
        <authorList>
            <person name="Podell S."/>
        </authorList>
    </citation>
    <scope>NUCLEOTIDE SEQUENCE</scope>
    <source>
        <strain evidence="3">Hildebrandi</strain>
    </source>
</reference>
<feature type="region of interest" description="Disordered" evidence="1">
    <location>
        <begin position="738"/>
        <end position="760"/>
    </location>
</feature>
<feature type="compositionally biased region" description="Basic and acidic residues" evidence="1">
    <location>
        <begin position="29"/>
        <end position="38"/>
    </location>
</feature>
<feature type="region of interest" description="Disordered" evidence="1">
    <location>
        <begin position="893"/>
        <end position="977"/>
    </location>
</feature>
<keyword evidence="4" id="KW-1185">Reference proteome</keyword>
<feature type="compositionally biased region" description="Polar residues" evidence="1">
    <location>
        <begin position="268"/>
        <end position="282"/>
    </location>
</feature>
<feature type="compositionally biased region" description="Polar residues" evidence="1">
    <location>
        <begin position="491"/>
        <end position="511"/>
    </location>
</feature>
<evidence type="ECO:0000256" key="1">
    <source>
        <dbReference type="SAM" id="MobiDB-lite"/>
    </source>
</evidence>
<sequence length="1007" mass="107835">MELQRTSTDREALSASGTVMLRGNILQQHRNDDDRSLQEEDPISSNKTPLHPNKDTGNRPLDPTTFFKWSESFQRPSHISYFPNQVIQLTYMVSVTMPTPTLRSRSSPGQSLSLSNSLYLEDLKEALNALATELAPQAYPNLWVRKLTTSVDGWFSAACPEDSSMQNCQDITSSIGIYLSNKAITIAANNFENSTPNLENAAPPTTSRTKKMIDPRTVTSEVRAFQVALENAITNNRLQEIVESFYISRNEEPSVRVLPDQVTSIVINNGEQGEGNSESPETGSEGGDDATSGNSIGIGDVSDDENEEEEFVPDIGNELVTGGGGGGDSEIDSNSGGTSSETGHSDGRPSSGGSWVPGVGNNLPSTTTGGDALPTINDGASNQSALSTGGIVGIVVGSLAAVMIIIFLIYRRQSVRIKRDGEEQPRSLSPIKRNAKKKAKSLSAEAEDDIATNNESSRKGSLERFLYSGIQNENTLGSSHSRGGTDHSRGTVPTVTSTISENTDTSVSSSAAEGGRGTESWKKDEVLVPGNTARGLLTLEVVEEEKRSEDGDDPNDPLLRSHECSDLQLAPTTSSELEEQARNLAAVNSDEEEVYNSDSAGSSGRSSRSIPSTMESPLKAMAARSIAALRRGRKGSRDRSKQRSKKDLEEALSSCVMSEGEVNGEMELEDRVSLGGDDAGNVSSPRKMKEAKNISVDSPGSYGSLMSDARPLTSLDEAIMKGDWAAVGATAALMAASVSPEEKSKQSATCRPSLTSPPPEKMELDRLIEQGDWQAVMAAAARYDADAGGTISTGEEGSRSARSRSSTQGSDTMDGSYYSGADYSSAYNSTIKGSVATSASQTERIKEIRSQIETLVREVVPDEVENVDEMMTQFNGKEEELLETLRTMKERDVAKKARMEAHKIARRNTRSKEKKEKDDAFSQGRDRSSSSLEATGEPPSDTDDESDFSPEPSLAPASGSFAQVNEGGGDRDAAAAAAAEWAIERSLSELVEKEQQAAFSPASGELT</sequence>
<proteinExistence type="predicted"/>
<feature type="compositionally biased region" description="Low complexity" evidence="1">
    <location>
        <begin position="348"/>
        <end position="360"/>
    </location>
</feature>
<dbReference type="Proteomes" id="UP000693970">
    <property type="component" value="Unassembled WGS sequence"/>
</dbReference>
<name>A0A9K3M250_9STRA</name>
<keyword evidence="2" id="KW-0472">Membrane</keyword>
<reference evidence="3" key="1">
    <citation type="journal article" date="2021" name="Sci. Rep.">
        <title>Diploid genomic architecture of Nitzschia inconspicua, an elite biomass production diatom.</title>
        <authorList>
            <person name="Oliver A."/>
            <person name="Podell S."/>
            <person name="Pinowska A."/>
            <person name="Traller J.C."/>
            <person name="Smith S.R."/>
            <person name="McClure R."/>
            <person name="Beliaev A."/>
            <person name="Bohutskyi P."/>
            <person name="Hill E.A."/>
            <person name="Rabines A."/>
            <person name="Zheng H."/>
            <person name="Allen L.Z."/>
            <person name="Kuo A."/>
            <person name="Grigoriev I.V."/>
            <person name="Allen A.E."/>
            <person name="Hazlebeck D."/>
            <person name="Allen E.E."/>
        </authorList>
    </citation>
    <scope>NUCLEOTIDE SEQUENCE</scope>
    <source>
        <strain evidence="3">Hildebrandi</strain>
    </source>
</reference>
<protein>
    <submittedName>
        <fullName evidence="3">Uncharacterized protein</fullName>
    </submittedName>
</protein>
<feature type="region of interest" description="Disordered" evidence="1">
    <location>
        <begin position="1"/>
        <end position="62"/>
    </location>
</feature>
<feature type="transmembrane region" description="Helical" evidence="2">
    <location>
        <begin position="390"/>
        <end position="410"/>
    </location>
</feature>
<feature type="region of interest" description="Disordered" evidence="1">
    <location>
        <begin position="788"/>
        <end position="815"/>
    </location>
</feature>